<organism evidence="5 6">
    <name type="scientific">Neomoorella stamsii</name>
    <dbReference type="NCBI Taxonomy" id="1266720"/>
    <lineage>
        <taxon>Bacteria</taxon>
        <taxon>Bacillati</taxon>
        <taxon>Bacillota</taxon>
        <taxon>Clostridia</taxon>
        <taxon>Neomoorellales</taxon>
        <taxon>Neomoorellaceae</taxon>
        <taxon>Neomoorella</taxon>
    </lineage>
</organism>
<gene>
    <name evidence="5" type="primary">cat1</name>
    <name evidence="5" type="ORF">MOST_26050</name>
</gene>
<dbReference type="AlphaFoldDB" id="A0A9X7J137"/>
<dbReference type="RefSeq" id="WP_054935909.1">
    <property type="nucleotide sequence ID" value="NZ_PVXL01000057.1"/>
</dbReference>
<dbReference type="Gene3D" id="3.40.1080.10">
    <property type="entry name" value="Glutaconate Coenzyme A-transferase"/>
    <property type="match status" value="1"/>
</dbReference>
<dbReference type="EMBL" id="PVXL01000057">
    <property type="protein sequence ID" value="PRR71298.1"/>
    <property type="molecule type" value="Genomic_DNA"/>
</dbReference>
<proteinExistence type="inferred from homology"/>
<evidence type="ECO:0000256" key="1">
    <source>
        <dbReference type="ARBA" id="ARBA00009632"/>
    </source>
</evidence>
<reference evidence="5 6" key="1">
    <citation type="submission" date="2018-03" db="EMBL/GenBank/DDBJ databases">
        <title>Genome sequence of Moorella stamsii DSM 26217.</title>
        <authorList>
            <person name="Poehlein A."/>
            <person name="Daniel R."/>
        </authorList>
    </citation>
    <scope>NUCLEOTIDE SEQUENCE [LARGE SCALE GENOMIC DNA]</scope>
    <source>
        <strain evidence="6">DSM 26217</strain>
    </source>
</reference>
<feature type="domain" description="Acetyl-CoA hydrolase/transferase N-terminal" evidence="3">
    <location>
        <begin position="3"/>
        <end position="180"/>
    </location>
</feature>
<sequence>MNMHEEYRRKCISIDEAVGMVTSGCSIAAAMAASAPPGLLGALGRRRDEVENVRVFSALLLREYDFFLDPSMKGHFLLESWFYGAGERRGHELGTVSLIPSHGRDWGIRKARFDPPDFFWGTACPMDRHGYFSLSLGVGYEKDLLAVAKTVVLEINPNLPRTYGDTQVHISQVDYIVENEAPLYELPPIEPSTEEQAIGAFIADLIEDGSTIQLGIGGIPNAIATFLKNKKDLGVHTEMFTDGMVDLAEAGVITGRCKTLWPGKMVGNFALGTRKLYNFLNENLAIEFQPGRVTNDPRVIAKNYKMVSVNTALQIDLTGQVVSESLGHLQYSGTGGQTDTAVGAQMSRGGKSIIALRSTAKNGTISTIVPFLPEGAKVTLLRADVDYVVTEYGVAHLKARSLKERVNRLIAIAHPDFREELRREARRLKLE</sequence>
<protein>
    <submittedName>
        <fullName evidence="5">Succinyl-CoA:coenzyme A transferase</fullName>
        <ecNumber evidence="5">2.8.3.-</ecNumber>
    </submittedName>
</protein>
<dbReference type="Gene3D" id="3.30.750.70">
    <property type="entry name" value="4-hydroxybutyrate coenzyme like domains"/>
    <property type="match status" value="1"/>
</dbReference>
<evidence type="ECO:0000259" key="3">
    <source>
        <dbReference type="Pfam" id="PF02550"/>
    </source>
</evidence>
<dbReference type="InterPro" id="IPR037171">
    <property type="entry name" value="NagB/RpiA_transferase-like"/>
</dbReference>
<dbReference type="InterPro" id="IPR046433">
    <property type="entry name" value="ActCoA_hydro"/>
</dbReference>
<dbReference type="InterPro" id="IPR038460">
    <property type="entry name" value="AcetylCoA_hyd_C_sf"/>
</dbReference>
<evidence type="ECO:0000256" key="2">
    <source>
        <dbReference type="ARBA" id="ARBA00022679"/>
    </source>
</evidence>
<dbReference type="Pfam" id="PF02550">
    <property type="entry name" value="AcetylCoA_hydro"/>
    <property type="match status" value="1"/>
</dbReference>
<dbReference type="InterPro" id="IPR003702">
    <property type="entry name" value="ActCoA_hydro_N"/>
</dbReference>
<name>A0A9X7J137_9FIRM</name>
<dbReference type="Proteomes" id="UP000239430">
    <property type="component" value="Unassembled WGS sequence"/>
</dbReference>
<evidence type="ECO:0000313" key="6">
    <source>
        <dbReference type="Proteomes" id="UP000239430"/>
    </source>
</evidence>
<keyword evidence="6" id="KW-1185">Reference proteome</keyword>
<dbReference type="PANTHER" id="PTHR21432">
    <property type="entry name" value="ACETYL-COA HYDROLASE-RELATED"/>
    <property type="match status" value="1"/>
</dbReference>
<dbReference type="InterPro" id="IPR026888">
    <property type="entry name" value="AcetylCoA_hyd_C"/>
</dbReference>
<dbReference type="SUPFAM" id="SSF100950">
    <property type="entry name" value="NagB/RpiA/CoA transferase-like"/>
    <property type="match status" value="2"/>
</dbReference>
<dbReference type="GO" id="GO:0008775">
    <property type="term" value="F:acetate CoA-transferase activity"/>
    <property type="evidence" value="ECO:0007669"/>
    <property type="project" value="InterPro"/>
</dbReference>
<dbReference type="PANTHER" id="PTHR21432:SF20">
    <property type="entry name" value="ACETYL-COA HYDROLASE"/>
    <property type="match status" value="1"/>
</dbReference>
<dbReference type="Gene3D" id="3.40.1080.20">
    <property type="entry name" value="Acetyl-CoA hydrolase/transferase C-terminal domain"/>
    <property type="match status" value="1"/>
</dbReference>
<comment type="similarity">
    <text evidence="1">Belongs to the acetyl-CoA hydrolase/transferase family.</text>
</comment>
<keyword evidence="2 5" id="KW-0808">Transferase</keyword>
<feature type="domain" description="Acetyl-CoA hydrolase/transferase C-terminal" evidence="4">
    <location>
        <begin position="272"/>
        <end position="425"/>
    </location>
</feature>
<evidence type="ECO:0000259" key="4">
    <source>
        <dbReference type="Pfam" id="PF13336"/>
    </source>
</evidence>
<evidence type="ECO:0000313" key="5">
    <source>
        <dbReference type="EMBL" id="PRR71298.1"/>
    </source>
</evidence>
<dbReference type="EC" id="2.8.3.-" evidence="5"/>
<dbReference type="Pfam" id="PF13336">
    <property type="entry name" value="AcetylCoA_hyd_C"/>
    <property type="match status" value="1"/>
</dbReference>
<dbReference type="GO" id="GO:0006083">
    <property type="term" value="P:acetate metabolic process"/>
    <property type="evidence" value="ECO:0007669"/>
    <property type="project" value="InterPro"/>
</dbReference>
<comment type="caution">
    <text evidence="5">The sequence shown here is derived from an EMBL/GenBank/DDBJ whole genome shotgun (WGS) entry which is preliminary data.</text>
</comment>
<accession>A0A9X7J137</accession>